<name>X6NHT1_RETFI</name>
<feature type="transmembrane region" description="Helical" evidence="2">
    <location>
        <begin position="429"/>
        <end position="452"/>
    </location>
</feature>
<feature type="compositionally biased region" description="Acidic residues" evidence="1">
    <location>
        <begin position="14"/>
        <end position="23"/>
    </location>
</feature>
<feature type="compositionally biased region" description="Basic and acidic residues" evidence="1">
    <location>
        <begin position="1"/>
        <end position="13"/>
    </location>
</feature>
<sequence length="453" mass="52042">VSSSRDNENSKDADDAEEEEEEMNGPSNARPLTIINVLELSGYVALWLITLGIVIGYFALQSFPDNNTLNINGGKIITLEKSLSFVLVLHNSFIAPKMGTLIISLGLRYGCSHWTHDRCPDARQRELLQIRVSSIFILCLRTAMCIVIPIIVATYFYDSCGRGWVNFWELCADTKPQDVAVNYKFAFFDEINAVTYSYSPNYYLPISKRGTSTVDYQVPLMTWSDICHRGFHHQFQYSISCTREILEKWCNVIVVKMLINIFMPWLELLARKIRSHKFVQRFATYVQNSLKSCCSCCCNDASNKGSETPPEEAPKKTRWLFAPLLIPLSILTLVSNDLKFKYVLSQNKNNKLSINNPPFPVAFLLFPYILQQLIWILLVTNNTTVFSQQHDTFSRVIIYGFAVMDSLFFIFVLASRITLKDDFFFLRKIYWMSINSGLIDFCLSSELIKLLYK</sequence>
<proteinExistence type="predicted"/>
<keyword evidence="4" id="KW-1185">Reference proteome</keyword>
<evidence type="ECO:0000256" key="1">
    <source>
        <dbReference type="SAM" id="MobiDB-lite"/>
    </source>
</evidence>
<feature type="transmembrane region" description="Helical" evidence="2">
    <location>
        <begin position="359"/>
        <end position="378"/>
    </location>
</feature>
<dbReference type="EMBL" id="ASPP01008237">
    <property type="protein sequence ID" value="ETO25865.1"/>
    <property type="molecule type" value="Genomic_DNA"/>
</dbReference>
<comment type="caution">
    <text evidence="3">The sequence shown here is derived from an EMBL/GenBank/DDBJ whole genome shotgun (WGS) entry which is preliminary data.</text>
</comment>
<feature type="non-terminal residue" evidence="3">
    <location>
        <position position="1"/>
    </location>
</feature>
<protein>
    <submittedName>
        <fullName evidence="3">Uncharacterized protein</fullName>
    </submittedName>
</protein>
<organism evidence="3 4">
    <name type="scientific">Reticulomyxa filosa</name>
    <dbReference type="NCBI Taxonomy" id="46433"/>
    <lineage>
        <taxon>Eukaryota</taxon>
        <taxon>Sar</taxon>
        <taxon>Rhizaria</taxon>
        <taxon>Retaria</taxon>
        <taxon>Foraminifera</taxon>
        <taxon>Monothalamids</taxon>
        <taxon>Reticulomyxidae</taxon>
        <taxon>Reticulomyxa</taxon>
    </lineage>
</organism>
<keyword evidence="2" id="KW-1133">Transmembrane helix</keyword>
<accession>X6NHT1</accession>
<dbReference type="Proteomes" id="UP000023152">
    <property type="component" value="Unassembled WGS sequence"/>
</dbReference>
<feature type="transmembrane region" description="Helical" evidence="2">
    <location>
        <begin position="135"/>
        <end position="157"/>
    </location>
</feature>
<feature type="transmembrane region" description="Helical" evidence="2">
    <location>
        <begin position="398"/>
        <end position="417"/>
    </location>
</feature>
<gene>
    <name evidence="3" type="ORF">RFI_11272</name>
</gene>
<feature type="transmembrane region" description="Helical" evidence="2">
    <location>
        <begin position="40"/>
        <end position="60"/>
    </location>
</feature>
<evidence type="ECO:0000256" key="2">
    <source>
        <dbReference type="SAM" id="Phobius"/>
    </source>
</evidence>
<reference evidence="3 4" key="1">
    <citation type="journal article" date="2013" name="Curr. Biol.">
        <title>The Genome of the Foraminiferan Reticulomyxa filosa.</title>
        <authorList>
            <person name="Glockner G."/>
            <person name="Hulsmann N."/>
            <person name="Schleicher M."/>
            <person name="Noegel A.A."/>
            <person name="Eichinger L."/>
            <person name="Gallinger C."/>
            <person name="Pawlowski J."/>
            <person name="Sierra R."/>
            <person name="Euteneuer U."/>
            <person name="Pillet L."/>
            <person name="Moustafa A."/>
            <person name="Platzer M."/>
            <person name="Groth M."/>
            <person name="Szafranski K."/>
            <person name="Schliwa M."/>
        </authorList>
    </citation>
    <scope>NUCLEOTIDE SEQUENCE [LARGE SCALE GENOMIC DNA]</scope>
</reference>
<keyword evidence="2" id="KW-0472">Membrane</keyword>
<evidence type="ECO:0000313" key="4">
    <source>
        <dbReference type="Proteomes" id="UP000023152"/>
    </source>
</evidence>
<dbReference type="AlphaFoldDB" id="X6NHT1"/>
<keyword evidence="2" id="KW-0812">Transmembrane</keyword>
<feature type="region of interest" description="Disordered" evidence="1">
    <location>
        <begin position="1"/>
        <end position="27"/>
    </location>
</feature>
<evidence type="ECO:0000313" key="3">
    <source>
        <dbReference type="EMBL" id="ETO25865.1"/>
    </source>
</evidence>